<dbReference type="AlphaFoldDB" id="A0A1M4MWH2"/>
<evidence type="ECO:0000313" key="2">
    <source>
        <dbReference type="EMBL" id="SCM66015.1"/>
    </source>
</evidence>
<protein>
    <recommendedName>
        <fullName evidence="1">HTH marR-type domain-containing protein</fullName>
    </recommendedName>
</protein>
<dbReference type="SMART" id="SM00347">
    <property type="entry name" value="HTH_MARR"/>
    <property type="match status" value="1"/>
</dbReference>
<dbReference type="Proteomes" id="UP000184085">
    <property type="component" value="Unassembled WGS sequence"/>
</dbReference>
<proteinExistence type="predicted"/>
<organism evidence="2 3">
    <name type="scientific">Donghicola eburneus</name>
    <dbReference type="NCBI Taxonomy" id="393278"/>
    <lineage>
        <taxon>Bacteria</taxon>
        <taxon>Pseudomonadati</taxon>
        <taxon>Pseudomonadota</taxon>
        <taxon>Alphaproteobacteria</taxon>
        <taxon>Rhodobacterales</taxon>
        <taxon>Roseobacteraceae</taxon>
        <taxon>Donghicola</taxon>
    </lineage>
</organism>
<sequence>MLMQESDDVDFDIREFTPYMLNVAAEATSDGFSRYYRENYGMTRTEWRVLFHLGRYGNMSAKELGQQSKLHKTKISRAVAGLEEKDFLTREQRPEDRRSETLILKPDGIAAYSSLINYAEEFENQLARALGVRDARALKRALAKLVASGRR</sequence>
<dbReference type="Pfam" id="PF01047">
    <property type="entry name" value="MarR"/>
    <property type="match status" value="1"/>
</dbReference>
<gene>
    <name evidence="2" type="ORF">KARMA_0187</name>
</gene>
<dbReference type="Gene3D" id="1.10.10.10">
    <property type="entry name" value="Winged helix-like DNA-binding domain superfamily/Winged helix DNA-binding domain"/>
    <property type="match status" value="1"/>
</dbReference>
<evidence type="ECO:0000259" key="1">
    <source>
        <dbReference type="PROSITE" id="PS50995"/>
    </source>
</evidence>
<dbReference type="SUPFAM" id="SSF46785">
    <property type="entry name" value="Winged helix' DNA-binding domain"/>
    <property type="match status" value="1"/>
</dbReference>
<dbReference type="InterPro" id="IPR039422">
    <property type="entry name" value="MarR/SlyA-like"/>
</dbReference>
<evidence type="ECO:0000313" key="3">
    <source>
        <dbReference type="Proteomes" id="UP000184085"/>
    </source>
</evidence>
<dbReference type="PANTHER" id="PTHR33164">
    <property type="entry name" value="TRANSCRIPTIONAL REGULATOR, MARR FAMILY"/>
    <property type="match status" value="1"/>
</dbReference>
<dbReference type="GO" id="GO:0006950">
    <property type="term" value="P:response to stress"/>
    <property type="evidence" value="ECO:0007669"/>
    <property type="project" value="TreeGrafter"/>
</dbReference>
<dbReference type="PROSITE" id="PS50995">
    <property type="entry name" value="HTH_MARR_2"/>
    <property type="match status" value="1"/>
</dbReference>
<dbReference type="GO" id="GO:0003700">
    <property type="term" value="F:DNA-binding transcription factor activity"/>
    <property type="evidence" value="ECO:0007669"/>
    <property type="project" value="InterPro"/>
</dbReference>
<accession>A0A1M4MWH2</accession>
<keyword evidence="3" id="KW-1185">Reference proteome</keyword>
<dbReference type="EMBL" id="FMJB01000014">
    <property type="protein sequence ID" value="SCM66015.1"/>
    <property type="molecule type" value="Genomic_DNA"/>
</dbReference>
<feature type="domain" description="HTH marR-type" evidence="1">
    <location>
        <begin position="1"/>
        <end position="147"/>
    </location>
</feature>
<dbReference type="InterPro" id="IPR036388">
    <property type="entry name" value="WH-like_DNA-bd_sf"/>
</dbReference>
<reference evidence="3" key="1">
    <citation type="submission" date="2016-09" db="EMBL/GenBank/DDBJ databases">
        <authorList>
            <person name="Wibberg D."/>
        </authorList>
    </citation>
    <scope>NUCLEOTIDE SEQUENCE [LARGE SCALE GENOMIC DNA]</scope>
</reference>
<dbReference type="RefSeq" id="WP_245780470.1">
    <property type="nucleotide sequence ID" value="NZ_FMJB01000014.1"/>
</dbReference>
<name>A0A1M4MWH2_9RHOB</name>
<dbReference type="InterPro" id="IPR000835">
    <property type="entry name" value="HTH_MarR-typ"/>
</dbReference>
<dbReference type="InterPro" id="IPR036390">
    <property type="entry name" value="WH_DNA-bd_sf"/>
</dbReference>
<dbReference type="PANTHER" id="PTHR33164:SF43">
    <property type="entry name" value="HTH-TYPE TRANSCRIPTIONAL REPRESSOR YETL"/>
    <property type="match status" value="1"/>
</dbReference>